<dbReference type="EMBL" id="BGZK01001200">
    <property type="protein sequence ID" value="GBP74258.1"/>
    <property type="molecule type" value="Genomic_DNA"/>
</dbReference>
<keyword evidence="3" id="KW-1185">Reference proteome</keyword>
<feature type="region of interest" description="Disordered" evidence="1">
    <location>
        <begin position="165"/>
        <end position="194"/>
    </location>
</feature>
<dbReference type="OrthoDB" id="7445763at2759"/>
<feature type="region of interest" description="Disordered" evidence="1">
    <location>
        <begin position="1"/>
        <end position="20"/>
    </location>
</feature>
<feature type="compositionally biased region" description="Pro residues" evidence="1">
    <location>
        <begin position="179"/>
        <end position="189"/>
    </location>
</feature>
<evidence type="ECO:0000256" key="1">
    <source>
        <dbReference type="SAM" id="MobiDB-lite"/>
    </source>
</evidence>
<feature type="region of interest" description="Disordered" evidence="1">
    <location>
        <begin position="231"/>
        <end position="267"/>
    </location>
</feature>
<reference evidence="2 3" key="1">
    <citation type="journal article" date="2019" name="Commun. Biol.">
        <title>The bagworm genome reveals a unique fibroin gene that provides high tensile strength.</title>
        <authorList>
            <person name="Kono N."/>
            <person name="Nakamura H."/>
            <person name="Ohtoshi R."/>
            <person name="Tomita M."/>
            <person name="Numata K."/>
            <person name="Arakawa K."/>
        </authorList>
    </citation>
    <scope>NUCLEOTIDE SEQUENCE [LARGE SCALE GENOMIC DNA]</scope>
</reference>
<protein>
    <submittedName>
        <fullName evidence="2">Uncharacterized protein</fullName>
    </submittedName>
</protein>
<comment type="caution">
    <text evidence="2">The sequence shown here is derived from an EMBL/GenBank/DDBJ whole genome shotgun (WGS) entry which is preliminary data.</text>
</comment>
<accession>A0A4C1YDZ3</accession>
<sequence>MMQCYAKLSPKREPEDVPYESEALPLRRLELPAPPAKEFRAPVLLASSHAALAAPPHSVIQCMRPPPPPPPAAPVPRLHKPPPFEEPSSSIPDLASTDGNWIRVYLVNDIYVTFRVVTTVPVDTVTHIVIHAINVVTLTQFPRDLPQPWRGERNLDKYRRLLAATPPQSSFPAPRSPTALPPARPPAPTPARNLDCDRSQFTAAYFRNTCHYIQEEGAHTSGAGVQCRGERAAGTEQEAPAALTRNHDSSTAPLCGQRTAADSETTARVRGQVEELDPFGHN</sequence>
<organism evidence="2 3">
    <name type="scientific">Eumeta variegata</name>
    <name type="common">Bagworm moth</name>
    <name type="synonym">Eumeta japonica</name>
    <dbReference type="NCBI Taxonomy" id="151549"/>
    <lineage>
        <taxon>Eukaryota</taxon>
        <taxon>Metazoa</taxon>
        <taxon>Ecdysozoa</taxon>
        <taxon>Arthropoda</taxon>
        <taxon>Hexapoda</taxon>
        <taxon>Insecta</taxon>
        <taxon>Pterygota</taxon>
        <taxon>Neoptera</taxon>
        <taxon>Endopterygota</taxon>
        <taxon>Lepidoptera</taxon>
        <taxon>Glossata</taxon>
        <taxon>Ditrysia</taxon>
        <taxon>Tineoidea</taxon>
        <taxon>Psychidae</taxon>
        <taxon>Oiketicinae</taxon>
        <taxon>Eumeta</taxon>
    </lineage>
</organism>
<evidence type="ECO:0000313" key="3">
    <source>
        <dbReference type="Proteomes" id="UP000299102"/>
    </source>
</evidence>
<feature type="compositionally biased region" description="Pro residues" evidence="1">
    <location>
        <begin position="64"/>
        <end position="74"/>
    </location>
</feature>
<dbReference type="Proteomes" id="UP000299102">
    <property type="component" value="Unassembled WGS sequence"/>
</dbReference>
<name>A0A4C1YDZ3_EUMVA</name>
<gene>
    <name evidence="2" type="ORF">EVAR_51658_1</name>
</gene>
<proteinExistence type="predicted"/>
<feature type="region of interest" description="Disordered" evidence="1">
    <location>
        <begin position="63"/>
        <end position="92"/>
    </location>
</feature>
<evidence type="ECO:0000313" key="2">
    <source>
        <dbReference type="EMBL" id="GBP74258.1"/>
    </source>
</evidence>
<dbReference type="AlphaFoldDB" id="A0A4C1YDZ3"/>